<proteinExistence type="inferred from homology"/>
<dbReference type="AlphaFoldDB" id="A0A4R1L1W4"/>
<organism evidence="3 4">
    <name type="scientific">Acidipila rosea</name>
    <dbReference type="NCBI Taxonomy" id="768535"/>
    <lineage>
        <taxon>Bacteria</taxon>
        <taxon>Pseudomonadati</taxon>
        <taxon>Acidobacteriota</taxon>
        <taxon>Terriglobia</taxon>
        <taxon>Terriglobales</taxon>
        <taxon>Acidobacteriaceae</taxon>
        <taxon>Acidipila</taxon>
    </lineage>
</organism>
<dbReference type="Gene3D" id="3.30.70.1060">
    <property type="entry name" value="Dimeric alpha+beta barrel"/>
    <property type="match status" value="1"/>
</dbReference>
<dbReference type="InterPro" id="IPR005545">
    <property type="entry name" value="YCII"/>
</dbReference>
<dbReference type="RefSeq" id="WP_131997285.1">
    <property type="nucleotide sequence ID" value="NZ_SMGK01000004.1"/>
</dbReference>
<dbReference type="InterPro" id="IPR011008">
    <property type="entry name" value="Dimeric_a/b-barrel"/>
</dbReference>
<dbReference type="EMBL" id="SMGK01000004">
    <property type="protein sequence ID" value="TCK71955.1"/>
    <property type="molecule type" value="Genomic_DNA"/>
</dbReference>
<keyword evidence="4" id="KW-1185">Reference proteome</keyword>
<comment type="caution">
    <text evidence="3">The sequence shown here is derived from an EMBL/GenBank/DDBJ whole genome shotgun (WGS) entry which is preliminary data.</text>
</comment>
<comment type="similarity">
    <text evidence="1">Belongs to the YciI family.</text>
</comment>
<dbReference type="Pfam" id="PF03795">
    <property type="entry name" value="YCII"/>
    <property type="match status" value="1"/>
</dbReference>
<feature type="domain" description="YCII-related" evidence="2">
    <location>
        <begin position="26"/>
        <end position="86"/>
    </location>
</feature>
<reference evidence="3 4" key="1">
    <citation type="submission" date="2019-03" db="EMBL/GenBank/DDBJ databases">
        <title>Genomic Encyclopedia of Type Strains, Phase IV (KMG-IV): sequencing the most valuable type-strain genomes for metagenomic binning, comparative biology and taxonomic classification.</title>
        <authorList>
            <person name="Goeker M."/>
        </authorList>
    </citation>
    <scope>NUCLEOTIDE SEQUENCE [LARGE SCALE GENOMIC DNA]</scope>
    <source>
        <strain evidence="3 4">DSM 103428</strain>
    </source>
</reference>
<dbReference type="SUPFAM" id="SSF54909">
    <property type="entry name" value="Dimeric alpha+beta barrel"/>
    <property type="match status" value="1"/>
</dbReference>
<evidence type="ECO:0000313" key="3">
    <source>
        <dbReference type="EMBL" id="TCK71955.1"/>
    </source>
</evidence>
<evidence type="ECO:0000256" key="1">
    <source>
        <dbReference type="ARBA" id="ARBA00007689"/>
    </source>
</evidence>
<evidence type="ECO:0000313" key="4">
    <source>
        <dbReference type="Proteomes" id="UP000295210"/>
    </source>
</evidence>
<name>A0A4R1L1W4_9BACT</name>
<evidence type="ECO:0000259" key="2">
    <source>
        <dbReference type="Pfam" id="PF03795"/>
    </source>
</evidence>
<accession>A0A4R1L1W4</accession>
<dbReference type="OrthoDB" id="121210at2"/>
<protein>
    <submittedName>
        <fullName evidence="3">YCII-related domain-containing protein</fullName>
    </submittedName>
</protein>
<sequence length="108" mass="12112">MKNVPRNLKSYFVCLLRKGERWNDIAGAEELGAQHLAFMREQIEARHFLFAGPVTDENPIRGVTVIEAASLEEAKELVSQDPSILAARLSAEILPVYFPSLDAVRVEF</sequence>
<dbReference type="Proteomes" id="UP000295210">
    <property type="component" value="Unassembled WGS sequence"/>
</dbReference>
<gene>
    <name evidence="3" type="ORF">C7378_2578</name>
</gene>